<evidence type="ECO:0000256" key="1">
    <source>
        <dbReference type="SAM" id="MobiDB-lite"/>
    </source>
</evidence>
<dbReference type="AlphaFoldDB" id="F0WZI0"/>
<organism evidence="2">
    <name type="scientific">Albugo laibachii Nc14</name>
    <dbReference type="NCBI Taxonomy" id="890382"/>
    <lineage>
        <taxon>Eukaryota</taxon>
        <taxon>Sar</taxon>
        <taxon>Stramenopiles</taxon>
        <taxon>Oomycota</taxon>
        <taxon>Peronosporomycetes</taxon>
        <taxon>Albuginales</taxon>
        <taxon>Albuginaceae</taxon>
        <taxon>Albugo</taxon>
    </lineage>
</organism>
<dbReference type="HOGENOM" id="CLU_1009789_0_0_1"/>
<evidence type="ECO:0000313" key="2">
    <source>
        <dbReference type="EMBL" id="CCA26904.1"/>
    </source>
</evidence>
<feature type="compositionally biased region" description="Low complexity" evidence="1">
    <location>
        <begin position="228"/>
        <end position="249"/>
    </location>
</feature>
<protein>
    <submittedName>
        <fullName evidence="2">AlNc14C429G11573 protein</fullName>
    </submittedName>
</protein>
<feature type="region of interest" description="Disordered" evidence="1">
    <location>
        <begin position="219"/>
        <end position="276"/>
    </location>
</feature>
<reference evidence="2" key="2">
    <citation type="submission" date="2011-02" db="EMBL/GenBank/DDBJ databases">
        <authorList>
            <person name="MacLean D."/>
        </authorList>
    </citation>
    <scope>NUCLEOTIDE SEQUENCE</scope>
</reference>
<gene>
    <name evidence="2" type="primary">AlNc14C429G11573</name>
    <name evidence="2" type="ORF">ALNC14_130480</name>
</gene>
<dbReference type="EMBL" id="FR824472">
    <property type="protein sequence ID" value="CCA26904.1"/>
    <property type="molecule type" value="Genomic_DNA"/>
</dbReference>
<accession>F0WZI0</accession>
<reference evidence="2" key="1">
    <citation type="journal article" date="2011" name="PLoS Biol.">
        <title>Gene gain and loss during evolution of obligate parasitism in the white rust pathogen of Arabidopsis thaliana.</title>
        <authorList>
            <person name="Kemen E."/>
            <person name="Gardiner A."/>
            <person name="Schultz-Larsen T."/>
            <person name="Kemen A.C."/>
            <person name="Balmuth A.L."/>
            <person name="Robert-Seilaniantz A."/>
            <person name="Bailey K."/>
            <person name="Holub E."/>
            <person name="Studholme D.J."/>
            <person name="Maclean D."/>
            <person name="Jones J.D."/>
        </authorList>
    </citation>
    <scope>NUCLEOTIDE SEQUENCE</scope>
</reference>
<name>F0WZI0_9STRA</name>
<sequence>MGVIRKVKSDLFTHDQRRSCRLTREDLASIILALRKFQNEFSELENRFGLEFDQGKYVIRTLAKTRITLGIADNYFEVVAATFTLKLGKDGNVFLKDHLLPFEMHSSDLWKKDRDKNQRFFISANDAGWKKLIDPFSRSRKSGEFSLQIGDIDMTIRSGEGLISYESHGGVSKQKRIRYEVPSTRVRIQVDQMITTDRDPHPQEFDEIENALTQICGLRPIPSPQMASDSSESVGSNDSNDSNDSNNPSKGDASVFDSDISGTVQADPVTRQLKQK</sequence>
<proteinExistence type="predicted"/>